<dbReference type="Proteomes" id="UP000887565">
    <property type="component" value="Unplaced"/>
</dbReference>
<name>A0A915K2Y9_ROMCU</name>
<proteinExistence type="predicted"/>
<reference evidence="2" key="1">
    <citation type="submission" date="2022-11" db="UniProtKB">
        <authorList>
            <consortium name="WormBaseParasite"/>
        </authorList>
    </citation>
    <scope>IDENTIFICATION</scope>
</reference>
<organism evidence="1 2">
    <name type="scientific">Romanomermis culicivorax</name>
    <name type="common">Nematode worm</name>
    <dbReference type="NCBI Taxonomy" id="13658"/>
    <lineage>
        <taxon>Eukaryota</taxon>
        <taxon>Metazoa</taxon>
        <taxon>Ecdysozoa</taxon>
        <taxon>Nematoda</taxon>
        <taxon>Enoplea</taxon>
        <taxon>Dorylaimia</taxon>
        <taxon>Mermithida</taxon>
        <taxon>Mermithoidea</taxon>
        <taxon>Mermithidae</taxon>
        <taxon>Romanomermis</taxon>
    </lineage>
</organism>
<dbReference type="WBParaSite" id="nRc.2.0.1.t33066-RA">
    <property type="protein sequence ID" value="nRc.2.0.1.t33066-RA"/>
    <property type="gene ID" value="nRc.2.0.1.g33066"/>
</dbReference>
<sequence length="259" mass="28953">MVINFSDIAVTYWLTDEVILEVCYRQVFFDEGGPLACQQISADGQPGPADVTLSIPDQYTAIVIKASNFVSAKGSAAVIDDVTVEYNLCKNFECRKMLTSNYDVKKMLTSNYDVIRNADTLFPYSDGRPYAATYLSKNQAALLESGPLELSSGDRTLTLELYEATQGINTRLCFESPTNCPYRTRGILQTDGRVWKTITWPVPQNVKKLYILSENDGVNEGAVGYSNVRLMTSAANGQQTVCPGLRYRQSKLRRREFRT</sequence>
<protein>
    <submittedName>
        <fullName evidence="2">Uncharacterized protein</fullName>
    </submittedName>
</protein>
<keyword evidence="1" id="KW-1185">Reference proteome</keyword>
<dbReference type="AlphaFoldDB" id="A0A915K2Y9"/>
<evidence type="ECO:0000313" key="2">
    <source>
        <dbReference type="WBParaSite" id="nRc.2.0.1.t33066-RA"/>
    </source>
</evidence>
<evidence type="ECO:0000313" key="1">
    <source>
        <dbReference type="Proteomes" id="UP000887565"/>
    </source>
</evidence>
<accession>A0A915K2Y9</accession>